<dbReference type="InterPro" id="IPR001412">
    <property type="entry name" value="aa-tRNA-synth_I_CS"/>
</dbReference>
<protein>
    <recommendedName>
        <fullName evidence="11">Glutamate--tRNA ligase</fullName>
        <ecNumber evidence="11">6.1.1.17</ecNumber>
    </recommendedName>
    <alternativeName>
        <fullName evidence="11">Glutamyl-tRNA synthetase</fullName>
        <shortName evidence="11">GluRS</shortName>
    </alternativeName>
</protein>
<evidence type="ECO:0000256" key="3">
    <source>
        <dbReference type="ARBA" id="ARBA00011245"/>
    </source>
</evidence>
<dbReference type="EC" id="6.1.1.17" evidence="11"/>
<evidence type="ECO:0000256" key="1">
    <source>
        <dbReference type="ARBA" id="ARBA00004496"/>
    </source>
</evidence>
<dbReference type="GO" id="GO:0000049">
    <property type="term" value="F:tRNA binding"/>
    <property type="evidence" value="ECO:0007669"/>
    <property type="project" value="InterPro"/>
</dbReference>
<evidence type="ECO:0000256" key="4">
    <source>
        <dbReference type="ARBA" id="ARBA00022490"/>
    </source>
</evidence>
<comment type="caution">
    <text evidence="11">Lacks conserved residue(s) required for the propagation of feature annotation.</text>
</comment>
<feature type="binding site" evidence="11">
    <location>
        <position position="256"/>
    </location>
    <ligand>
        <name>ATP</name>
        <dbReference type="ChEBI" id="CHEBI:30616"/>
    </ligand>
</feature>
<dbReference type="InterPro" id="IPR014729">
    <property type="entry name" value="Rossmann-like_a/b/a_fold"/>
</dbReference>
<dbReference type="Gene3D" id="1.10.8.70">
    <property type="entry name" value="Glutamate-tRNA synthetase, class I, anticodon-binding domain 1"/>
    <property type="match status" value="1"/>
</dbReference>
<keyword evidence="5 11" id="KW-0436">Ligase</keyword>
<proteinExistence type="inferred from homology"/>
<comment type="similarity">
    <text evidence="2 11">Belongs to the class-I aminoacyl-tRNA synthetase family. Glutamate--tRNA ligase type 1 subfamily.</text>
</comment>
<comment type="subunit">
    <text evidence="3 11">Monomer.</text>
</comment>
<dbReference type="GO" id="GO:0006424">
    <property type="term" value="P:glutamyl-tRNA aminoacylation"/>
    <property type="evidence" value="ECO:0007669"/>
    <property type="project" value="UniProtKB-UniRule"/>
</dbReference>
<dbReference type="InterPro" id="IPR033910">
    <property type="entry name" value="GluRS_core"/>
</dbReference>
<dbReference type="PANTHER" id="PTHR43311:SF2">
    <property type="entry name" value="GLUTAMATE--TRNA LIGASE, MITOCHONDRIAL-RELATED"/>
    <property type="match status" value="1"/>
</dbReference>
<feature type="short sequence motif" description="'HIGH' region" evidence="11">
    <location>
        <begin position="12"/>
        <end position="22"/>
    </location>
</feature>
<dbReference type="Pfam" id="PF19269">
    <property type="entry name" value="Anticodon_2"/>
    <property type="match status" value="1"/>
</dbReference>
<dbReference type="InterPro" id="IPR045462">
    <property type="entry name" value="aa-tRNA-synth_I_cd-bd"/>
</dbReference>
<dbReference type="GO" id="GO:0005829">
    <property type="term" value="C:cytosol"/>
    <property type="evidence" value="ECO:0007669"/>
    <property type="project" value="TreeGrafter"/>
</dbReference>
<evidence type="ECO:0000256" key="5">
    <source>
        <dbReference type="ARBA" id="ARBA00022598"/>
    </source>
</evidence>
<evidence type="ECO:0000256" key="6">
    <source>
        <dbReference type="ARBA" id="ARBA00022741"/>
    </source>
</evidence>
<evidence type="ECO:0000256" key="9">
    <source>
        <dbReference type="ARBA" id="ARBA00023146"/>
    </source>
</evidence>
<dbReference type="InterPro" id="IPR049940">
    <property type="entry name" value="GluQ/Sye"/>
</dbReference>
<dbReference type="HAMAP" id="MF_00022">
    <property type="entry name" value="Glu_tRNA_synth_type1"/>
    <property type="match status" value="1"/>
</dbReference>
<dbReference type="PROSITE" id="PS00178">
    <property type="entry name" value="AA_TRNA_LIGASE_I"/>
    <property type="match status" value="1"/>
</dbReference>
<comment type="function">
    <text evidence="11">Catalyzes the attachment of glutamate to tRNA(Glu) in a two-step reaction: glutamate is first activated by ATP to form Glu-AMP and then transferred to the acceptor end of tRNA(Glu).</text>
</comment>
<dbReference type="InterPro" id="IPR000924">
    <property type="entry name" value="Glu/Gln-tRNA-synth"/>
</dbReference>
<dbReference type="Pfam" id="PF00749">
    <property type="entry name" value="tRNA-synt_1c"/>
    <property type="match status" value="1"/>
</dbReference>
<evidence type="ECO:0000256" key="7">
    <source>
        <dbReference type="ARBA" id="ARBA00022840"/>
    </source>
</evidence>
<dbReference type="SUPFAM" id="SSF52374">
    <property type="entry name" value="Nucleotidylyl transferase"/>
    <property type="match status" value="1"/>
</dbReference>
<dbReference type="Gene3D" id="3.40.50.620">
    <property type="entry name" value="HUPs"/>
    <property type="match status" value="1"/>
</dbReference>
<keyword evidence="6 11" id="KW-0547">Nucleotide-binding</keyword>
<evidence type="ECO:0000313" key="15">
    <source>
        <dbReference type="Proteomes" id="UP000654993"/>
    </source>
</evidence>
<feature type="domain" description="Glutamyl/glutaminyl-tRNA synthetase class Ib catalytic" evidence="12">
    <location>
        <begin position="5"/>
        <end position="324"/>
    </location>
</feature>
<dbReference type="GO" id="GO:0008270">
    <property type="term" value="F:zinc ion binding"/>
    <property type="evidence" value="ECO:0007669"/>
    <property type="project" value="InterPro"/>
</dbReference>
<evidence type="ECO:0000259" key="12">
    <source>
        <dbReference type="Pfam" id="PF00749"/>
    </source>
</evidence>
<dbReference type="AlphaFoldDB" id="A0A916QHB4"/>
<keyword evidence="7 11" id="KW-0067">ATP-binding</keyword>
<dbReference type="GO" id="GO:0005524">
    <property type="term" value="F:ATP binding"/>
    <property type="evidence" value="ECO:0007669"/>
    <property type="project" value="UniProtKB-UniRule"/>
</dbReference>
<dbReference type="EMBL" id="BMAQ01000029">
    <property type="protein sequence ID" value="GFR38874.1"/>
    <property type="molecule type" value="Genomic_DNA"/>
</dbReference>
<dbReference type="Proteomes" id="UP000654993">
    <property type="component" value="Unassembled WGS sequence"/>
</dbReference>
<comment type="catalytic activity">
    <reaction evidence="10 11">
        <text>tRNA(Glu) + L-glutamate + ATP = L-glutamyl-tRNA(Glu) + AMP + diphosphate</text>
        <dbReference type="Rhea" id="RHEA:23540"/>
        <dbReference type="Rhea" id="RHEA-COMP:9663"/>
        <dbReference type="Rhea" id="RHEA-COMP:9680"/>
        <dbReference type="ChEBI" id="CHEBI:29985"/>
        <dbReference type="ChEBI" id="CHEBI:30616"/>
        <dbReference type="ChEBI" id="CHEBI:33019"/>
        <dbReference type="ChEBI" id="CHEBI:78442"/>
        <dbReference type="ChEBI" id="CHEBI:78520"/>
        <dbReference type="ChEBI" id="CHEBI:456215"/>
        <dbReference type="EC" id="6.1.1.17"/>
    </reaction>
</comment>
<dbReference type="PRINTS" id="PR00987">
    <property type="entry name" value="TRNASYNTHGLU"/>
</dbReference>
<dbReference type="FunFam" id="3.40.50.620:FF:000007">
    <property type="entry name" value="Glutamate--tRNA ligase"/>
    <property type="match status" value="1"/>
</dbReference>
<comment type="subcellular location">
    <subcellularLocation>
        <location evidence="1 11">Cytoplasm</location>
    </subcellularLocation>
</comment>
<dbReference type="InterPro" id="IPR020752">
    <property type="entry name" value="Glu-tRNA-synth_I_codon-bd_sub1"/>
</dbReference>
<accession>A0A916QHB4</accession>
<name>A0A916QHB4_9BACL</name>
<keyword evidence="9 11" id="KW-0030">Aminoacyl-tRNA synthetase</keyword>
<dbReference type="InterPro" id="IPR020058">
    <property type="entry name" value="Glu/Gln-tRNA-synth_Ib_cat-dom"/>
</dbReference>
<keyword evidence="8 11" id="KW-0648">Protein biosynthesis</keyword>
<keyword evidence="15" id="KW-1185">Reference proteome</keyword>
<evidence type="ECO:0000313" key="14">
    <source>
        <dbReference type="EMBL" id="GFR38874.1"/>
    </source>
</evidence>
<gene>
    <name evidence="11 14" type="primary">gltX</name>
    <name evidence="14" type="ORF">PRECH8_21700</name>
</gene>
<evidence type="ECO:0000256" key="11">
    <source>
        <dbReference type="HAMAP-Rule" id="MF_00022"/>
    </source>
</evidence>
<sequence>MTNQQVRVRYAPSPTGQLHIGGARTALFNYLFARKNNGTFILRIEDTDQTRHVADAEEKQMEGLRWLGIEWDEGVGAGGDYGPYRQTERLHLYQQYVKELMERGAAYECFCTEEEIAAERAEQEARGETPMYSGRCRNLSEADKAKLRAEGRKPTVRFLVPKDQIIKIEDHVRGQVEFETNGIGDFIIVRADGIPMYNFACVIDDHTMKISHVIRGEEHLSNTPRQMLLYQAFGWEPPEFAHISLILNQERKKMSKRDESIIQFVEQYKDLGYLPEAVVNFIALLGWSPEGEEEIFSLAELEQQFTLDRINKSPAVFDTEKLAWMNNTYMKQADLDRVLNLALPHLQKAGRISEAPSETELAYVRELVSLYQDRMRAASDIVELTELFYRQEVKFEAEAEAVASEPHVKEVAAALLAQVQAAEEFTAESAAAMIKAVQKETGYRGKQLFMPIRVILTGQNHGPDLNKTIYLLGKSRVIKRLQQYLNTH</sequence>
<dbReference type="CDD" id="cd00808">
    <property type="entry name" value="GluRS_core"/>
    <property type="match status" value="1"/>
</dbReference>
<reference evidence="14" key="1">
    <citation type="submission" date="2020-08" db="EMBL/GenBank/DDBJ databases">
        <authorList>
            <person name="Uke A."/>
            <person name="Chhe C."/>
            <person name="Baramee S."/>
            <person name="Kosugi A."/>
        </authorList>
    </citation>
    <scope>NUCLEOTIDE SEQUENCE</scope>
    <source>
        <strain evidence="14">DA-C8</strain>
    </source>
</reference>
<dbReference type="InterPro" id="IPR004527">
    <property type="entry name" value="Glu-tRNA-ligase_bac/mito"/>
</dbReference>
<feature type="short sequence motif" description="'KMSKS' region" evidence="11">
    <location>
        <begin position="253"/>
        <end position="257"/>
    </location>
</feature>
<evidence type="ECO:0000256" key="10">
    <source>
        <dbReference type="ARBA" id="ARBA00048351"/>
    </source>
</evidence>
<dbReference type="NCBIfam" id="TIGR00464">
    <property type="entry name" value="gltX_bact"/>
    <property type="match status" value="1"/>
</dbReference>
<evidence type="ECO:0000259" key="13">
    <source>
        <dbReference type="Pfam" id="PF19269"/>
    </source>
</evidence>
<dbReference type="Gene3D" id="1.10.10.350">
    <property type="match status" value="1"/>
</dbReference>
<feature type="domain" description="Aminoacyl-tRNA synthetase class I anticodon-binding" evidence="13">
    <location>
        <begin position="339"/>
        <end position="484"/>
    </location>
</feature>
<organism evidence="14 15">
    <name type="scientific">Insulibacter thermoxylanivorax</name>
    <dbReference type="NCBI Taxonomy" id="2749268"/>
    <lineage>
        <taxon>Bacteria</taxon>
        <taxon>Bacillati</taxon>
        <taxon>Bacillota</taxon>
        <taxon>Bacilli</taxon>
        <taxon>Bacillales</taxon>
        <taxon>Paenibacillaceae</taxon>
        <taxon>Insulibacter</taxon>
    </lineage>
</organism>
<dbReference type="PANTHER" id="PTHR43311">
    <property type="entry name" value="GLUTAMATE--TRNA LIGASE"/>
    <property type="match status" value="1"/>
</dbReference>
<keyword evidence="4 11" id="KW-0963">Cytoplasm</keyword>
<comment type="caution">
    <text evidence="14">The sequence shown here is derived from an EMBL/GenBank/DDBJ whole genome shotgun (WGS) entry which is preliminary data.</text>
</comment>
<dbReference type="InterPro" id="IPR008925">
    <property type="entry name" value="aa_tRNA-synth_I_cd-bd_sf"/>
</dbReference>
<evidence type="ECO:0000256" key="2">
    <source>
        <dbReference type="ARBA" id="ARBA00007894"/>
    </source>
</evidence>
<dbReference type="RefSeq" id="WP_200967093.1">
    <property type="nucleotide sequence ID" value="NZ_BMAQ01000029.1"/>
</dbReference>
<dbReference type="FunFam" id="1.10.10.350:FF:000002">
    <property type="entry name" value="Glutamate--tRNA ligase"/>
    <property type="match status" value="1"/>
</dbReference>
<evidence type="ECO:0000256" key="8">
    <source>
        <dbReference type="ARBA" id="ARBA00022917"/>
    </source>
</evidence>
<dbReference type="GO" id="GO:0004818">
    <property type="term" value="F:glutamate-tRNA ligase activity"/>
    <property type="evidence" value="ECO:0007669"/>
    <property type="project" value="UniProtKB-UniRule"/>
</dbReference>
<dbReference type="InterPro" id="IPR020751">
    <property type="entry name" value="aa-tRNA-synth_I_codon-bd_sub2"/>
</dbReference>
<reference evidence="14" key="2">
    <citation type="journal article" date="2021" name="Data Brief">
        <title>Draft genome sequence data of the facultative, thermophilic, xylanolytic bacterium Paenibacillus sp. strain DA-C8.</title>
        <authorList>
            <person name="Chhe C."/>
            <person name="Uke A."/>
            <person name="Baramee S."/>
            <person name="Ungkulpasvich U."/>
            <person name="Tachaapaikoon C."/>
            <person name="Pason P."/>
            <person name="Waeonukul R."/>
            <person name="Ratanakhanokchai K."/>
            <person name="Kosugi A."/>
        </authorList>
    </citation>
    <scope>NUCLEOTIDE SEQUENCE</scope>
    <source>
        <strain evidence="14">DA-C8</strain>
    </source>
</reference>
<dbReference type="SUPFAM" id="SSF48163">
    <property type="entry name" value="An anticodon-binding domain of class I aminoacyl-tRNA synthetases"/>
    <property type="match status" value="1"/>
</dbReference>